<dbReference type="eggNOG" id="ENOG502ZC7J">
    <property type="taxonomic scope" value="Bacteria"/>
</dbReference>
<keyword evidence="2" id="KW-1185">Reference proteome</keyword>
<proteinExistence type="predicted"/>
<evidence type="ECO:0000313" key="1">
    <source>
        <dbReference type="EMBL" id="EAR26385.1"/>
    </source>
</evidence>
<dbReference type="AlphaFoldDB" id="A4CFU8"/>
<name>A4CFU8_9GAMM</name>
<dbReference type="Proteomes" id="UP000006201">
    <property type="component" value="Unassembled WGS sequence"/>
</dbReference>
<protein>
    <submittedName>
        <fullName evidence="1">Methyl-accepting chemotaxis protein</fullName>
    </submittedName>
</protein>
<dbReference type="EMBL" id="AAOH01000016">
    <property type="protein sequence ID" value="EAR26385.1"/>
    <property type="molecule type" value="Genomic_DNA"/>
</dbReference>
<sequence>MLELCFHSLEKKMAIRSQQNPEISCFIIVATVVAQLDVILVEAKNLSLTAKNARVVAIRAGQAALGFKSITNFIDEFSARTIKITQDIHNHSHLLFKLALEQLRASQFKEHVARASVIHNGNSATLKRINRQSISELREAWSRLGSEMQSLTAQFEEIRQQMRAAEYIAVTSRVEASQAGEYCDSLESVSDYIASAALRIKTAITINLNTLSQLQRIIK</sequence>
<accession>A4CFU8</accession>
<reference evidence="1 2" key="1">
    <citation type="submission" date="2006-02" db="EMBL/GenBank/DDBJ databases">
        <authorList>
            <person name="Moran M.A."/>
            <person name="Kjelleberg S."/>
            <person name="Egan S."/>
            <person name="Saunders N."/>
            <person name="Thomas T."/>
            <person name="Ferriera S."/>
            <person name="Johnson J."/>
            <person name="Kravitz S."/>
            <person name="Halpern A."/>
            <person name="Remington K."/>
            <person name="Beeson K."/>
            <person name="Tran B."/>
            <person name="Rogers Y.-H."/>
            <person name="Friedman R."/>
            <person name="Venter J.C."/>
        </authorList>
    </citation>
    <scope>NUCLEOTIDE SEQUENCE [LARGE SCALE GENOMIC DNA]</scope>
    <source>
        <strain evidence="1 2">D2</strain>
    </source>
</reference>
<comment type="caution">
    <text evidence="1">The sequence shown here is derived from an EMBL/GenBank/DDBJ whole genome shotgun (WGS) entry which is preliminary data.</text>
</comment>
<dbReference type="HOGENOM" id="CLU_109815_0_0_6"/>
<organism evidence="1 2">
    <name type="scientific">Pseudoalteromonas tunicata D2</name>
    <dbReference type="NCBI Taxonomy" id="87626"/>
    <lineage>
        <taxon>Bacteria</taxon>
        <taxon>Pseudomonadati</taxon>
        <taxon>Pseudomonadota</taxon>
        <taxon>Gammaproteobacteria</taxon>
        <taxon>Alteromonadales</taxon>
        <taxon>Pseudoalteromonadaceae</taxon>
        <taxon>Pseudoalteromonas</taxon>
    </lineage>
</organism>
<evidence type="ECO:0000313" key="2">
    <source>
        <dbReference type="Proteomes" id="UP000006201"/>
    </source>
</evidence>
<gene>
    <name evidence="1" type="ORF">PTD2_00147</name>
</gene>
<dbReference type="STRING" id="87626.PTD2_00147"/>
<dbReference type="Gene3D" id="6.10.250.3200">
    <property type="match status" value="1"/>
</dbReference>